<protein>
    <submittedName>
        <fullName evidence="2">Uncharacterized protein</fullName>
    </submittedName>
</protein>
<name>X1F8D4_9ZZZZ</name>
<reference evidence="2" key="1">
    <citation type="journal article" date="2014" name="Front. Microbiol.">
        <title>High frequency of phylogenetically diverse reductive dehalogenase-homologous genes in deep subseafloor sedimentary metagenomes.</title>
        <authorList>
            <person name="Kawai M."/>
            <person name="Futagami T."/>
            <person name="Toyoda A."/>
            <person name="Takaki Y."/>
            <person name="Nishi S."/>
            <person name="Hori S."/>
            <person name="Arai W."/>
            <person name="Tsubouchi T."/>
            <person name="Morono Y."/>
            <person name="Uchiyama I."/>
            <person name="Ito T."/>
            <person name="Fujiyama A."/>
            <person name="Inagaki F."/>
            <person name="Takami H."/>
        </authorList>
    </citation>
    <scope>NUCLEOTIDE SEQUENCE</scope>
    <source>
        <strain evidence="2">Expedition CK06-06</strain>
    </source>
</reference>
<keyword evidence="1" id="KW-0175">Coiled coil</keyword>
<evidence type="ECO:0000313" key="2">
    <source>
        <dbReference type="EMBL" id="GAH17008.1"/>
    </source>
</evidence>
<sequence length="43" mass="5267">MVEHMWTKPKNKSELESELKKVNRELTKWKLRKQSIELKLSEI</sequence>
<accession>X1F8D4</accession>
<comment type="caution">
    <text evidence="2">The sequence shown here is derived from an EMBL/GenBank/DDBJ whole genome shotgun (WGS) entry which is preliminary data.</text>
</comment>
<dbReference type="AlphaFoldDB" id="X1F8D4"/>
<dbReference type="EMBL" id="BART01031732">
    <property type="protein sequence ID" value="GAH17008.1"/>
    <property type="molecule type" value="Genomic_DNA"/>
</dbReference>
<evidence type="ECO:0000256" key="1">
    <source>
        <dbReference type="SAM" id="Coils"/>
    </source>
</evidence>
<gene>
    <name evidence="2" type="ORF">S01H4_55048</name>
</gene>
<proteinExistence type="predicted"/>
<organism evidence="2">
    <name type="scientific">marine sediment metagenome</name>
    <dbReference type="NCBI Taxonomy" id="412755"/>
    <lineage>
        <taxon>unclassified sequences</taxon>
        <taxon>metagenomes</taxon>
        <taxon>ecological metagenomes</taxon>
    </lineage>
</organism>
<feature type="coiled-coil region" evidence="1">
    <location>
        <begin position="12"/>
        <end position="39"/>
    </location>
</feature>